<proteinExistence type="predicted"/>
<dbReference type="InParanoid" id="A0A3A9JDQ8"/>
<evidence type="ECO:0000313" key="2">
    <source>
        <dbReference type="EMBL" id="RKK04672.1"/>
    </source>
</evidence>
<organism evidence="2 5">
    <name type="scientific">Teichococcus wenyumeiae</name>
    <dbReference type="NCBI Taxonomy" id="2478470"/>
    <lineage>
        <taxon>Bacteria</taxon>
        <taxon>Pseudomonadati</taxon>
        <taxon>Pseudomonadota</taxon>
        <taxon>Alphaproteobacteria</taxon>
        <taxon>Acetobacterales</taxon>
        <taxon>Roseomonadaceae</taxon>
        <taxon>Roseomonas</taxon>
    </lineage>
</organism>
<dbReference type="Proteomes" id="UP000274097">
    <property type="component" value="Unassembled WGS sequence"/>
</dbReference>
<dbReference type="EMBL" id="RFLX01000032">
    <property type="protein sequence ID" value="RMI17325.1"/>
    <property type="molecule type" value="Genomic_DNA"/>
</dbReference>
<protein>
    <submittedName>
        <fullName evidence="2">Ribbon-helix-helix protein, CopG family</fullName>
    </submittedName>
</protein>
<evidence type="ECO:0000256" key="1">
    <source>
        <dbReference type="SAM" id="MobiDB-lite"/>
    </source>
</evidence>
<evidence type="ECO:0000313" key="4">
    <source>
        <dbReference type="Proteomes" id="UP000274097"/>
    </source>
</evidence>
<dbReference type="EMBL" id="RAQU01000036">
    <property type="protein sequence ID" value="RKK04672.1"/>
    <property type="molecule type" value="Genomic_DNA"/>
</dbReference>
<sequence>MDLHRHPSSEGRPMSQSPKPAARLTPDLLVRKGDVHAEPPRRVEDERLVQLTSRVKTSTVDRLREYAHKSRVSKQDIIEIALREYLDKMGA</sequence>
<evidence type="ECO:0000313" key="3">
    <source>
        <dbReference type="EMBL" id="RMI17325.1"/>
    </source>
</evidence>
<comment type="caution">
    <text evidence="2">The sequence shown here is derived from an EMBL/GenBank/DDBJ whole genome shotgun (WGS) entry which is preliminary data.</text>
</comment>
<dbReference type="GO" id="GO:0006355">
    <property type="term" value="P:regulation of DNA-templated transcription"/>
    <property type="evidence" value="ECO:0007669"/>
    <property type="project" value="InterPro"/>
</dbReference>
<gene>
    <name evidence="2" type="ORF">D6Z83_08165</name>
    <name evidence="3" type="ORF">EBE87_23145</name>
</gene>
<accession>A0A3A9JDQ8</accession>
<feature type="region of interest" description="Disordered" evidence="1">
    <location>
        <begin position="1"/>
        <end position="24"/>
    </location>
</feature>
<evidence type="ECO:0000313" key="5">
    <source>
        <dbReference type="Proteomes" id="UP000278036"/>
    </source>
</evidence>
<dbReference type="Proteomes" id="UP000278036">
    <property type="component" value="Unassembled WGS sequence"/>
</dbReference>
<reference evidence="2 5" key="1">
    <citation type="submission" date="2018-09" db="EMBL/GenBank/DDBJ databases">
        <title>Roseomonas sp. nov., isolated from feces of Tibetan antelopes in the Qinghai-Tibet plateau, China.</title>
        <authorList>
            <person name="Tian Z."/>
        </authorList>
    </citation>
    <scope>NUCLEOTIDE SEQUENCE [LARGE SCALE GENOMIC DNA]</scope>
    <source>
        <strain evidence="3 4">Z23</strain>
        <strain evidence="2 5">Z24</strain>
    </source>
</reference>
<name>A0A3A9JDQ8_9PROT</name>
<keyword evidence="4" id="KW-1185">Reference proteome</keyword>
<dbReference type="AlphaFoldDB" id="A0A3A9JDQ8"/>